<organism evidence="3 4">
    <name type="scientific">Strongylocentrotus purpuratus</name>
    <name type="common">Purple sea urchin</name>
    <dbReference type="NCBI Taxonomy" id="7668"/>
    <lineage>
        <taxon>Eukaryota</taxon>
        <taxon>Metazoa</taxon>
        <taxon>Echinodermata</taxon>
        <taxon>Eleutherozoa</taxon>
        <taxon>Echinozoa</taxon>
        <taxon>Echinoidea</taxon>
        <taxon>Euechinoidea</taxon>
        <taxon>Echinacea</taxon>
        <taxon>Camarodonta</taxon>
        <taxon>Echinidea</taxon>
        <taxon>Strongylocentrotidae</taxon>
        <taxon>Strongylocentrotus</taxon>
    </lineage>
</organism>
<dbReference type="AlphaFoldDB" id="A0A7M7SX15"/>
<dbReference type="Gene3D" id="2.30.30.190">
    <property type="entry name" value="CAP Gly-rich-like domain"/>
    <property type="match status" value="1"/>
</dbReference>
<dbReference type="KEGG" id="spu:100891440"/>
<dbReference type="Proteomes" id="UP000007110">
    <property type="component" value="Unassembled WGS sequence"/>
</dbReference>
<dbReference type="EnsemblMetazoa" id="XM_003725019">
    <property type="protein sequence ID" value="XP_003725067"/>
    <property type="gene ID" value="LOC100891440"/>
</dbReference>
<feature type="compositionally biased region" description="Polar residues" evidence="1">
    <location>
        <begin position="150"/>
        <end position="159"/>
    </location>
</feature>
<evidence type="ECO:0000313" key="4">
    <source>
        <dbReference type="Proteomes" id="UP000007110"/>
    </source>
</evidence>
<accession>A0A7M7SX15</accession>
<evidence type="ECO:0000256" key="1">
    <source>
        <dbReference type="SAM" id="MobiDB-lite"/>
    </source>
</evidence>
<dbReference type="SUPFAM" id="SSF74924">
    <property type="entry name" value="Cap-Gly domain"/>
    <property type="match status" value="1"/>
</dbReference>
<dbReference type="RefSeq" id="XP_030837567.1">
    <property type="nucleotide sequence ID" value="XM_030981707.1"/>
</dbReference>
<dbReference type="InterPro" id="IPR000938">
    <property type="entry name" value="CAP-Gly_domain"/>
</dbReference>
<feature type="region of interest" description="Disordered" evidence="1">
    <location>
        <begin position="150"/>
        <end position="179"/>
    </location>
</feature>
<feature type="domain" description="CAP-Gly" evidence="2">
    <location>
        <begin position="30"/>
        <end position="72"/>
    </location>
</feature>
<evidence type="ECO:0000259" key="2">
    <source>
        <dbReference type="PROSITE" id="PS50245"/>
    </source>
</evidence>
<dbReference type="PANTHER" id="PTHR18916:SF90">
    <property type="entry name" value="CAP-GLY DOMAIN-CONTAINING PROTEIN"/>
    <property type="match status" value="1"/>
</dbReference>
<dbReference type="OrthoDB" id="2130750at2759"/>
<dbReference type="PANTHER" id="PTHR18916">
    <property type="entry name" value="DYNACTIN 1-RELATED MICROTUBULE-BINDING"/>
    <property type="match status" value="1"/>
</dbReference>
<name>A0A7M7SX15_STRPU</name>
<dbReference type="Pfam" id="PF01302">
    <property type="entry name" value="CAP_GLY"/>
    <property type="match status" value="1"/>
</dbReference>
<proteinExistence type="predicted"/>
<reference evidence="3" key="2">
    <citation type="submission" date="2021-01" db="UniProtKB">
        <authorList>
            <consortium name="EnsemblMetazoa"/>
        </authorList>
    </citation>
    <scope>IDENTIFICATION</scope>
</reference>
<dbReference type="EnsemblMetazoa" id="XM_030981707">
    <property type="protein sequence ID" value="XP_030837567"/>
    <property type="gene ID" value="LOC100891440"/>
</dbReference>
<dbReference type="GeneID" id="100891440"/>
<dbReference type="InParanoid" id="A0A7M7SX15"/>
<dbReference type="InterPro" id="IPR036859">
    <property type="entry name" value="CAP-Gly_dom_sf"/>
</dbReference>
<keyword evidence="4" id="KW-1185">Reference proteome</keyword>
<sequence length="279" mass="31157">MVLFININIGQRVEVIYKGEVHEGTVKYKGGLTNTTGDWVGLDLDEPVGKHNGLYKGRQYFSCRNKHGIFIHPSRIRFTFAKRGLFDTYKSVSPESSVEGTLFSTQKPKVLDYFDGRSVGESYMNTAGKGFEDGSDTWFAGKSNRLHTRSYSESATPTYNLGHPIGGRVKTKKDNTDERDDRLRIRPKSALGSTTANLSARSLNYSMLGHMRPMSGKLSASFDKETGRASVLGRSFGGEEDIPFISTPSIPKSHMPHLSLMKQEVVGWGLTHRPREWTL</sequence>
<dbReference type="RefSeq" id="XP_030837566.1">
    <property type="nucleotide sequence ID" value="XM_030981706.1"/>
</dbReference>
<dbReference type="EnsemblMetazoa" id="XM_030981706">
    <property type="protein sequence ID" value="XP_030837566"/>
    <property type="gene ID" value="LOC100891440"/>
</dbReference>
<dbReference type="RefSeq" id="XP_003725067.2">
    <property type="nucleotide sequence ID" value="XM_003725019.3"/>
</dbReference>
<dbReference type="OMA" id="NNEDMYA"/>
<protein>
    <recommendedName>
        <fullName evidence="2">CAP-Gly domain-containing protein</fullName>
    </recommendedName>
</protein>
<dbReference type="PROSITE" id="PS50245">
    <property type="entry name" value="CAP_GLY_2"/>
    <property type="match status" value="1"/>
</dbReference>
<dbReference type="SMART" id="SM01052">
    <property type="entry name" value="CAP_GLY"/>
    <property type="match status" value="1"/>
</dbReference>
<evidence type="ECO:0000313" key="3">
    <source>
        <dbReference type="EnsemblMetazoa" id="XP_030837567"/>
    </source>
</evidence>
<reference evidence="4" key="1">
    <citation type="submission" date="2015-02" db="EMBL/GenBank/DDBJ databases">
        <title>Genome sequencing for Strongylocentrotus purpuratus.</title>
        <authorList>
            <person name="Murali S."/>
            <person name="Liu Y."/>
            <person name="Vee V."/>
            <person name="English A."/>
            <person name="Wang M."/>
            <person name="Skinner E."/>
            <person name="Han Y."/>
            <person name="Muzny D.M."/>
            <person name="Worley K.C."/>
            <person name="Gibbs R.A."/>
        </authorList>
    </citation>
    <scope>NUCLEOTIDE SEQUENCE</scope>
</reference>